<gene>
    <name evidence="1" type="ORF">TALK_12130</name>
</gene>
<sequence length="270" mass="29352">MAFTGIATATTAIAASPLDEGMTSYRHGNFEDSAKTFTPLAQQGNATAQYLLSCQMINGIGVSTDQPGGWTMMEAAAQNGHPDANMVLARRLEATNGAQNDIKLHYTIAAQKNQTQAMLWLALDAIDQGDDTTARNFLTKAWDEGDPRAATLLATRFAENDAERIEYLSAAAKMGELRAAAYLAEISREQDDRVGAVGWCAIASGLPGHAANVDWKEIGMAVEKTCAQYDEDLKPAARAQNRSNVDQFLADFFAGYKPWKPWRPCTIREP</sequence>
<dbReference type="Proteomes" id="UP000193396">
    <property type="component" value="Unassembled WGS sequence"/>
</dbReference>
<protein>
    <recommendedName>
        <fullName evidence="3">Sel1 repeat family protein</fullName>
    </recommendedName>
</protein>
<comment type="caution">
    <text evidence="1">The sequence shown here is derived from an EMBL/GenBank/DDBJ whole genome shotgun (WGS) entry which is preliminary data.</text>
</comment>
<dbReference type="AlphaFoldDB" id="A0A1Y2LBZ8"/>
<evidence type="ECO:0008006" key="3">
    <source>
        <dbReference type="Google" id="ProtNLM"/>
    </source>
</evidence>
<evidence type="ECO:0000313" key="1">
    <source>
        <dbReference type="EMBL" id="OSQ47823.1"/>
    </source>
</evidence>
<dbReference type="InterPro" id="IPR011990">
    <property type="entry name" value="TPR-like_helical_dom_sf"/>
</dbReference>
<dbReference type="Gene3D" id="1.25.40.10">
    <property type="entry name" value="Tetratricopeptide repeat domain"/>
    <property type="match status" value="1"/>
</dbReference>
<accession>A0A1Y2LBZ8</accession>
<dbReference type="SUPFAM" id="SSF81901">
    <property type="entry name" value="HCP-like"/>
    <property type="match status" value="1"/>
</dbReference>
<keyword evidence="2" id="KW-1185">Reference proteome</keyword>
<evidence type="ECO:0000313" key="2">
    <source>
        <dbReference type="Proteomes" id="UP000193396"/>
    </source>
</evidence>
<dbReference type="EMBL" id="JFKB01000007">
    <property type="protein sequence ID" value="OSQ47823.1"/>
    <property type="molecule type" value="Genomic_DNA"/>
</dbReference>
<reference evidence="1 2" key="1">
    <citation type="submission" date="2014-03" db="EMBL/GenBank/DDBJ databases">
        <title>The draft genome sequence of Thalassospira alkalitolerans JCM 18968.</title>
        <authorList>
            <person name="Lai Q."/>
            <person name="Shao Z."/>
        </authorList>
    </citation>
    <scope>NUCLEOTIDE SEQUENCE [LARGE SCALE GENOMIC DNA]</scope>
    <source>
        <strain evidence="1 2">JCM 18968</strain>
    </source>
</reference>
<proteinExistence type="predicted"/>
<organism evidence="1 2">
    <name type="scientific">Thalassospira alkalitolerans</name>
    <dbReference type="NCBI Taxonomy" id="1293890"/>
    <lineage>
        <taxon>Bacteria</taxon>
        <taxon>Pseudomonadati</taxon>
        <taxon>Pseudomonadota</taxon>
        <taxon>Alphaproteobacteria</taxon>
        <taxon>Rhodospirillales</taxon>
        <taxon>Thalassospiraceae</taxon>
        <taxon>Thalassospira</taxon>
    </lineage>
</organism>
<dbReference type="STRING" id="1293890.TALK_12130"/>
<name>A0A1Y2LBZ8_9PROT</name>